<protein>
    <recommendedName>
        <fullName evidence="10">Secreted protein</fullName>
    </recommendedName>
</protein>
<evidence type="ECO:0000313" key="3">
    <source>
        <dbReference type="EMBL" id="KAE9114305.1"/>
    </source>
</evidence>
<evidence type="ECO:0008006" key="10">
    <source>
        <dbReference type="Google" id="ProtNLM"/>
    </source>
</evidence>
<dbReference type="EMBL" id="QXFW01000142">
    <property type="protein sequence ID" value="KAE9023278.1"/>
    <property type="molecule type" value="Genomic_DNA"/>
</dbReference>
<evidence type="ECO:0000313" key="2">
    <source>
        <dbReference type="EMBL" id="KAE9023278.1"/>
    </source>
</evidence>
<evidence type="ECO:0000313" key="9">
    <source>
        <dbReference type="Proteomes" id="UP000488956"/>
    </source>
</evidence>
<dbReference type="EMBL" id="QXFY01000653">
    <property type="protein sequence ID" value="KAE9338759.1"/>
    <property type="molecule type" value="Genomic_DNA"/>
</dbReference>
<evidence type="ECO:0000313" key="7">
    <source>
        <dbReference type="Proteomes" id="UP000476176"/>
    </source>
</evidence>
<evidence type="ECO:0000313" key="4">
    <source>
        <dbReference type="EMBL" id="KAE9234512.1"/>
    </source>
</evidence>
<evidence type="ECO:0000313" key="8">
    <source>
        <dbReference type="Proteomes" id="UP000486351"/>
    </source>
</evidence>
<dbReference type="Proteomes" id="UP000488956">
    <property type="component" value="Unassembled WGS sequence"/>
</dbReference>
<sequence length="72" mass="7946">MFRLAFTIITALQNEALWSAGSSPSLTYAITAQRALQTKKTTTCTRTHLSCRGLLPDTQVITTFPDYCNCTT</sequence>
<feature type="signal peptide" evidence="1">
    <location>
        <begin position="1"/>
        <end position="16"/>
    </location>
</feature>
<accession>A0A6A3LYR0</accession>
<evidence type="ECO:0000313" key="6">
    <source>
        <dbReference type="Proteomes" id="UP000460718"/>
    </source>
</evidence>
<gene>
    <name evidence="4" type="ORF">PF004_g9366</name>
    <name evidence="5" type="ORF">PF008_g11920</name>
    <name evidence="3" type="ORF">PF010_g9747</name>
    <name evidence="2" type="ORF">PF011_g4064</name>
</gene>
<feature type="chain" id="PRO_5036380088" description="Secreted protein" evidence="1">
    <location>
        <begin position="17"/>
        <end position="72"/>
    </location>
</feature>
<evidence type="ECO:0000313" key="5">
    <source>
        <dbReference type="EMBL" id="KAE9338759.1"/>
    </source>
</evidence>
<organism evidence="2 6">
    <name type="scientific">Phytophthora fragariae</name>
    <dbReference type="NCBI Taxonomy" id="53985"/>
    <lineage>
        <taxon>Eukaryota</taxon>
        <taxon>Sar</taxon>
        <taxon>Stramenopiles</taxon>
        <taxon>Oomycota</taxon>
        <taxon>Peronosporomycetes</taxon>
        <taxon>Peronosporales</taxon>
        <taxon>Peronosporaceae</taxon>
        <taxon>Phytophthora</taxon>
    </lineage>
</organism>
<dbReference type="Proteomes" id="UP000476176">
    <property type="component" value="Unassembled WGS sequence"/>
</dbReference>
<dbReference type="EMBL" id="QXFX01000474">
    <property type="protein sequence ID" value="KAE9114305.1"/>
    <property type="molecule type" value="Genomic_DNA"/>
</dbReference>
<name>A0A6A3LYR0_9STRA</name>
<proteinExistence type="predicted"/>
<dbReference type="EMBL" id="QXGC01000457">
    <property type="protein sequence ID" value="KAE9234512.1"/>
    <property type="molecule type" value="Genomic_DNA"/>
</dbReference>
<comment type="caution">
    <text evidence="2">The sequence shown here is derived from an EMBL/GenBank/DDBJ whole genome shotgun (WGS) entry which is preliminary data.</text>
</comment>
<reference evidence="6 7" key="1">
    <citation type="submission" date="2018-09" db="EMBL/GenBank/DDBJ databases">
        <title>Genomic investigation of the strawberry pathogen Phytophthora fragariae indicates pathogenicity is determined by transcriptional variation in three key races.</title>
        <authorList>
            <person name="Adams T.M."/>
            <person name="Armitage A.D."/>
            <person name="Sobczyk M.K."/>
            <person name="Bates H.J."/>
            <person name="Dunwell J.M."/>
            <person name="Nellist C.F."/>
            <person name="Harrison R.J."/>
        </authorList>
    </citation>
    <scope>NUCLEOTIDE SEQUENCE [LARGE SCALE GENOMIC DNA]</scope>
    <source>
        <strain evidence="4 7">BC-23</strain>
        <strain evidence="5 8">NOV-77</strain>
        <strain evidence="3 9">ONT-3</strain>
        <strain evidence="2 6">SCRP245</strain>
    </source>
</reference>
<keyword evidence="1" id="KW-0732">Signal</keyword>
<dbReference type="AlphaFoldDB" id="A0A6A3LYR0"/>
<dbReference type="Proteomes" id="UP000486351">
    <property type="component" value="Unassembled WGS sequence"/>
</dbReference>
<evidence type="ECO:0000256" key="1">
    <source>
        <dbReference type="SAM" id="SignalP"/>
    </source>
</evidence>
<dbReference type="Proteomes" id="UP000460718">
    <property type="component" value="Unassembled WGS sequence"/>
</dbReference>